<name>A0A8S9ZSA2_9BILA</name>
<sequence length="145" mass="15265">MEEDMVIKCLVMVVVNNMENNLMDYILLFLLMGWIFYLNRNPYGGFINQQMLPMRGLSDVNGLNGAFNNGLNGIYGFGNLGGFGTIPGINGVFDNNYLPLGNIFTNPNGLGNLNNLFGGVGTMGNGLGGIGSLGGFAGLSNGIGG</sequence>
<dbReference type="Proteomes" id="UP000605970">
    <property type="component" value="Unassembled WGS sequence"/>
</dbReference>
<keyword evidence="3" id="KW-1185">Reference proteome</keyword>
<feature type="transmembrane region" description="Helical" evidence="1">
    <location>
        <begin position="22"/>
        <end position="39"/>
    </location>
</feature>
<reference evidence="2" key="1">
    <citation type="journal article" date="2020" name="Ecol. Evol.">
        <title>Genome structure and content of the rice root-knot nematode (Meloidogyne graminicola).</title>
        <authorList>
            <person name="Phan N.T."/>
            <person name="Danchin E.G.J."/>
            <person name="Klopp C."/>
            <person name="Perfus-Barbeoch L."/>
            <person name="Kozlowski D.K."/>
            <person name="Koutsovoulos G.D."/>
            <person name="Lopez-Roques C."/>
            <person name="Bouchez O."/>
            <person name="Zahm M."/>
            <person name="Besnard G."/>
            <person name="Bellafiore S."/>
        </authorList>
    </citation>
    <scope>NUCLEOTIDE SEQUENCE</scope>
    <source>
        <strain evidence="2">VN-18</strain>
    </source>
</reference>
<dbReference type="EMBL" id="JABEBT010000031">
    <property type="protein sequence ID" value="KAF7636323.1"/>
    <property type="molecule type" value="Genomic_DNA"/>
</dbReference>
<protein>
    <submittedName>
        <fullName evidence="2">Uncharacterized protein</fullName>
    </submittedName>
</protein>
<keyword evidence="1" id="KW-1133">Transmembrane helix</keyword>
<organism evidence="2 3">
    <name type="scientific">Meloidogyne graminicola</name>
    <dbReference type="NCBI Taxonomy" id="189291"/>
    <lineage>
        <taxon>Eukaryota</taxon>
        <taxon>Metazoa</taxon>
        <taxon>Ecdysozoa</taxon>
        <taxon>Nematoda</taxon>
        <taxon>Chromadorea</taxon>
        <taxon>Rhabditida</taxon>
        <taxon>Tylenchina</taxon>
        <taxon>Tylenchomorpha</taxon>
        <taxon>Tylenchoidea</taxon>
        <taxon>Meloidogynidae</taxon>
        <taxon>Meloidogyninae</taxon>
        <taxon>Meloidogyne</taxon>
    </lineage>
</organism>
<accession>A0A8S9ZSA2</accession>
<proteinExistence type="predicted"/>
<gene>
    <name evidence="2" type="ORF">Mgra_00004309</name>
</gene>
<keyword evidence="1" id="KW-0812">Transmembrane</keyword>
<evidence type="ECO:0000313" key="3">
    <source>
        <dbReference type="Proteomes" id="UP000605970"/>
    </source>
</evidence>
<comment type="caution">
    <text evidence="2">The sequence shown here is derived from an EMBL/GenBank/DDBJ whole genome shotgun (WGS) entry which is preliminary data.</text>
</comment>
<dbReference type="AlphaFoldDB" id="A0A8S9ZSA2"/>
<evidence type="ECO:0000313" key="2">
    <source>
        <dbReference type="EMBL" id="KAF7636323.1"/>
    </source>
</evidence>
<evidence type="ECO:0000256" key="1">
    <source>
        <dbReference type="SAM" id="Phobius"/>
    </source>
</evidence>
<keyword evidence="1" id="KW-0472">Membrane</keyword>